<comment type="similarity">
    <text evidence="1">Belongs to the leucine-binding protein family.</text>
</comment>
<dbReference type="SUPFAM" id="SSF53822">
    <property type="entry name" value="Periplasmic binding protein-like I"/>
    <property type="match status" value="1"/>
</dbReference>
<sequence>MNRKKVMTALATAATLTLLMTSCANQAATPGSTSAAAGGSGLNLDVPVLTSIETPKDAVLPAGDGKATCAATTTLAYIGAETGANAQLGINIFNGIQLAINQHNEANPGCQVAFKKFDTEGDPTKATGPVTQATKEEDIIGVIGLPFSGESKATGNIFEQVKMVHITPAATNPGLTTNGWTTFFRGLGNDAVQGPAAAKFMTGTLGAKQVYLVQDDSDYGIGLGGTTTEALGDAMVGSDKVTTGQKDFSATISKIINSKADAVFYSGYFAEGAPFNQQLVAKGFKGAFVGPDGVKDDQFIKQAGDASNNAFFTCPCIPGELIPTFADAYKTLTNADPGTYSIEGYDAATVLLSGIDKGNQDRAKLLEFVNTYDASGLSKHYKWDDKGELQAPAVYGYRVKDGKIVPIGPIGE</sequence>
<keyword evidence="2" id="KW-0732">Signal</keyword>
<dbReference type="Gene3D" id="3.40.50.2300">
    <property type="match status" value="2"/>
</dbReference>
<evidence type="ECO:0000259" key="3">
    <source>
        <dbReference type="Pfam" id="PF13458"/>
    </source>
</evidence>
<organism evidence="4 5">
    <name type="scientific">Arthrobacter alpinus</name>
    <dbReference type="NCBI Taxonomy" id="656366"/>
    <lineage>
        <taxon>Bacteria</taxon>
        <taxon>Bacillati</taxon>
        <taxon>Actinomycetota</taxon>
        <taxon>Actinomycetes</taxon>
        <taxon>Micrococcales</taxon>
        <taxon>Micrococcaceae</taxon>
        <taxon>Arthrobacter</taxon>
    </lineage>
</organism>
<protein>
    <submittedName>
        <fullName evidence="4">Amino acid/amide ABC transporter substrate-binding protein, HAAT family</fullName>
    </submittedName>
</protein>
<evidence type="ECO:0000256" key="1">
    <source>
        <dbReference type="ARBA" id="ARBA00010062"/>
    </source>
</evidence>
<proteinExistence type="inferred from homology"/>
<dbReference type="AlphaFoldDB" id="A0A0U3QSB4"/>
<dbReference type="PROSITE" id="PS51257">
    <property type="entry name" value="PROKAR_LIPOPROTEIN"/>
    <property type="match status" value="1"/>
</dbReference>
<evidence type="ECO:0000313" key="5">
    <source>
        <dbReference type="Proteomes" id="UP000182725"/>
    </source>
</evidence>
<dbReference type="KEGG" id="arw:MB46_01710"/>
<name>A0A0U3QSB4_9MICC</name>
<dbReference type="OrthoDB" id="9772589at2"/>
<dbReference type="Proteomes" id="UP000182725">
    <property type="component" value="Unassembled WGS sequence"/>
</dbReference>
<dbReference type="EMBL" id="FNTV01000001">
    <property type="protein sequence ID" value="SEE69030.1"/>
    <property type="molecule type" value="Genomic_DNA"/>
</dbReference>
<gene>
    <name evidence="4" type="ORF">SAMN04489740_2197</name>
</gene>
<dbReference type="PANTHER" id="PTHR47151:SF2">
    <property type="entry name" value="AMINO ACID BINDING PROTEIN"/>
    <property type="match status" value="1"/>
</dbReference>
<dbReference type="STRING" id="656366.AS189_17195"/>
<dbReference type="InterPro" id="IPR028081">
    <property type="entry name" value="Leu-bd"/>
</dbReference>
<evidence type="ECO:0000313" key="4">
    <source>
        <dbReference type="EMBL" id="SEE69030.1"/>
    </source>
</evidence>
<accession>A0A0U3QSB4</accession>
<dbReference type="InterPro" id="IPR028082">
    <property type="entry name" value="Peripla_BP_I"/>
</dbReference>
<reference evidence="4 5" key="1">
    <citation type="submission" date="2016-10" db="EMBL/GenBank/DDBJ databases">
        <authorList>
            <person name="de Groot N.N."/>
        </authorList>
    </citation>
    <scope>NUCLEOTIDE SEQUENCE [LARGE SCALE GENOMIC DNA]</scope>
    <source>
        <strain evidence="4 5">DSM 22274</strain>
    </source>
</reference>
<dbReference type="eggNOG" id="COG0683">
    <property type="taxonomic scope" value="Bacteria"/>
</dbReference>
<dbReference type="Pfam" id="PF13458">
    <property type="entry name" value="Peripla_BP_6"/>
    <property type="match status" value="1"/>
</dbReference>
<accession>A0A1H5KWF9</accession>
<dbReference type="RefSeq" id="WP_044572982.1">
    <property type="nucleotide sequence ID" value="NZ_CP013745.1"/>
</dbReference>
<evidence type="ECO:0000256" key="2">
    <source>
        <dbReference type="ARBA" id="ARBA00022729"/>
    </source>
</evidence>
<dbReference type="CDD" id="cd06342">
    <property type="entry name" value="PBP1_ABC_LIVBP-like"/>
    <property type="match status" value="1"/>
</dbReference>
<feature type="domain" description="Leucine-binding protein" evidence="3">
    <location>
        <begin position="74"/>
        <end position="402"/>
    </location>
</feature>
<dbReference type="PANTHER" id="PTHR47151">
    <property type="entry name" value="LEU/ILE/VAL-BINDING ABC TRANSPORTER SUBUNIT"/>
    <property type="match status" value="1"/>
</dbReference>